<feature type="binding site" evidence="1">
    <location>
        <position position="42"/>
    </location>
    <ligand>
        <name>Mg(2+)</name>
        <dbReference type="ChEBI" id="CHEBI:18420"/>
        <label>4</label>
    </ligand>
</feature>
<keyword evidence="1 4" id="KW-0418">Kinase</keyword>
<dbReference type="Pfam" id="PF00586">
    <property type="entry name" value="AIRS"/>
    <property type="match status" value="1"/>
</dbReference>
<protein>
    <recommendedName>
        <fullName evidence="1">Thiamine-monophosphate kinase</fullName>
        <shortName evidence="1">TMP kinase</shortName>
        <shortName evidence="1">Thiamine-phosphate kinase</shortName>
        <ecNumber evidence="1">2.7.4.16</ecNumber>
    </recommendedName>
</protein>
<feature type="binding site" evidence="1">
    <location>
        <position position="87"/>
    </location>
    <ligand>
        <name>Mg(2+)</name>
        <dbReference type="ChEBI" id="CHEBI:18420"/>
        <label>2</label>
    </ligand>
</feature>
<gene>
    <name evidence="1" type="primary">thiL</name>
    <name evidence="4" type="ORF">FB474_2595</name>
</gene>
<feature type="binding site" evidence="1">
    <location>
        <position position="57"/>
    </location>
    <ligand>
        <name>Mg(2+)</name>
        <dbReference type="ChEBI" id="CHEBI:18420"/>
        <label>1</label>
    </ligand>
</feature>
<feature type="binding site" evidence="1">
    <location>
        <position position="319"/>
    </location>
    <ligand>
        <name>substrate</name>
    </ligand>
</feature>
<feature type="binding site" evidence="1">
    <location>
        <begin position="134"/>
        <end position="135"/>
    </location>
    <ligand>
        <name>ATP</name>
        <dbReference type="ChEBI" id="CHEBI:30616"/>
    </ligand>
</feature>
<feature type="binding site" evidence="1">
    <location>
        <position position="87"/>
    </location>
    <ligand>
        <name>Mg(2+)</name>
        <dbReference type="ChEBI" id="CHEBI:18420"/>
        <label>4</label>
    </ligand>
</feature>
<organism evidence="4 5">
    <name type="scientific">Oryzihumus leptocrescens</name>
    <dbReference type="NCBI Taxonomy" id="297536"/>
    <lineage>
        <taxon>Bacteria</taxon>
        <taxon>Bacillati</taxon>
        <taxon>Actinomycetota</taxon>
        <taxon>Actinomycetes</taxon>
        <taxon>Micrococcales</taxon>
        <taxon>Intrasporangiaceae</taxon>
        <taxon>Oryzihumus</taxon>
    </lineage>
</organism>
<feature type="binding site" evidence="1">
    <location>
        <position position="65"/>
    </location>
    <ligand>
        <name>substrate</name>
    </ligand>
</feature>
<keyword evidence="5" id="KW-1185">Reference proteome</keyword>
<sequence>MVKDPNGSEGPTLAQVSESELLEGIFPLLPGGHGVLLGPGDDAALVAAPDGKVVATTDAMVRDRDWRDDWSTGADVGAKTVAQNLADVAAMGAVPTGLLVTLIADPATPLAWVHDFATGLAEAAREAGAPVVGGDLSSAPPGMLVVSVTALGDLEGREPVLRSGARPGDVVAVAGSLGRSHAGWRLLERGVPGRAPELVDYHRRPRPAYRQGPLAAEAGVHAMLDLSDGLVRDAGRVARASGVGVDLSREALQADVAALAGAVGEEMAWECVLTGGEEHSLLGCFPAHVPLPHGWRRVGAVVGGEGVTLDGQAQGPGGWDHFAG</sequence>
<comment type="catalytic activity">
    <reaction evidence="1">
        <text>thiamine phosphate + ATP = thiamine diphosphate + ADP</text>
        <dbReference type="Rhea" id="RHEA:15913"/>
        <dbReference type="ChEBI" id="CHEBI:30616"/>
        <dbReference type="ChEBI" id="CHEBI:37575"/>
        <dbReference type="ChEBI" id="CHEBI:58937"/>
        <dbReference type="ChEBI" id="CHEBI:456216"/>
        <dbReference type="EC" id="2.7.4.16"/>
    </reaction>
</comment>
<dbReference type="AlphaFoldDB" id="A0A542ZLY4"/>
<dbReference type="Pfam" id="PF02769">
    <property type="entry name" value="AIRS_C"/>
    <property type="match status" value="1"/>
</dbReference>
<dbReference type="GO" id="GO:0000287">
    <property type="term" value="F:magnesium ion binding"/>
    <property type="evidence" value="ECO:0007669"/>
    <property type="project" value="UniProtKB-UniRule"/>
</dbReference>
<keyword evidence="1" id="KW-0808">Transferase</keyword>
<dbReference type="InterPro" id="IPR006283">
    <property type="entry name" value="ThiL-like"/>
</dbReference>
<feature type="binding site" evidence="1">
    <location>
        <position position="228"/>
    </location>
    <ligand>
        <name>Mg(2+)</name>
        <dbReference type="ChEBI" id="CHEBI:18420"/>
        <label>5</label>
    </ligand>
</feature>
<dbReference type="InterPro" id="IPR016188">
    <property type="entry name" value="PurM-like_N"/>
</dbReference>
<feature type="binding site" evidence="1">
    <location>
        <position position="227"/>
    </location>
    <ligand>
        <name>ATP</name>
        <dbReference type="ChEBI" id="CHEBI:30616"/>
    </ligand>
</feature>
<dbReference type="GO" id="GO:0009229">
    <property type="term" value="P:thiamine diphosphate biosynthetic process"/>
    <property type="evidence" value="ECO:0007669"/>
    <property type="project" value="UniProtKB-UniRule"/>
</dbReference>
<reference evidence="4 5" key="1">
    <citation type="submission" date="2019-06" db="EMBL/GenBank/DDBJ databases">
        <title>Sequencing the genomes of 1000 actinobacteria strains.</title>
        <authorList>
            <person name="Klenk H.-P."/>
        </authorList>
    </citation>
    <scope>NUCLEOTIDE SEQUENCE [LARGE SCALE GENOMIC DNA]</scope>
    <source>
        <strain evidence="4 5">DSM 18082</strain>
    </source>
</reference>
<dbReference type="SUPFAM" id="SSF55326">
    <property type="entry name" value="PurM N-terminal domain-like"/>
    <property type="match status" value="1"/>
</dbReference>
<keyword evidence="1" id="KW-0460">Magnesium</keyword>
<evidence type="ECO:0000313" key="5">
    <source>
        <dbReference type="Proteomes" id="UP000319514"/>
    </source>
</evidence>
<proteinExistence type="inferred from homology"/>
<accession>A0A542ZLY4</accession>
<keyword evidence="1" id="KW-0067">ATP-binding</keyword>
<feature type="binding site" evidence="1">
    <location>
        <position position="58"/>
    </location>
    <ligand>
        <name>Mg(2+)</name>
        <dbReference type="ChEBI" id="CHEBI:18420"/>
        <label>1</label>
    </ligand>
</feature>
<comment type="miscellaneous">
    <text evidence="1">Reaction mechanism of ThiL seems to utilize a direct, inline transfer of the gamma-phosphate of ATP to TMP rather than a phosphorylated enzyme intermediate.</text>
</comment>
<dbReference type="GO" id="GO:0009228">
    <property type="term" value="P:thiamine biosynthetic process"/>
    <property type="evidence" value="ECO:0007669"/>
    <property type="project" value="UniProtKB-KW"/>
</dbReference>
<feature type="binding site" evidence="1">
    <location>
        <position position="42"/>
    </location>
    <ligand>
        <name>Mg(2+)</name>
        <dbReference type="ChEBI" id="CHEBI:18420"/>
        <label>3</label>
    </ligand>
</feature>
<feature type="binding site" evidence="1">
    <location>
        <position position="58"/>
    </location>
    <ligand>
        <name>Mg(2+)</name>
        <dbReference type="ChEBI" id="CHEBI:18420"/>
        <label>2</label>
    </ligand>
</feature>
<dbReference type="EC" id="2.7.4.16" evidence="1"/>
<keyword evidence="1" id="KW-0784">Thiamine biosynthesis</keyword>
<dbReference type="NCBIfam" id="TIGR01379">
    <property type="entry name" value="thiL"/>
    <property type="match status" value="1"/>
</dbReference>
<keyword evidence="1" id="KW-0547">Nucleotide-binding</keyword>
<dbReference type="PANTHER" id="PTHR30270">
    <property type="entry name" value="THIAMINE-MONOPHOSPHATE KINASE"/>
    <property type="match status" value="1"/>
</dbReference>
<dbReference type="InterPro" id="IPR036921">
    <property type="entry name" value="PurM-like_N_sf"/>
</dbReference>
<name>A0A542ZLY4_9MICO</name>
<dbReference type="GO" id="GO:0009030">
    <property type="term" value="F:thiamine-phosphate kinase activity"/>
    <property type="evidence" value="ECO:0007669"/>
    <property type="project" value="UniProtKB-UniRule"/>
</dbReference>
<comment type="similarity">
    <text evidence="1">Belongs to the thiamine-monophosphate kinase family.</text>
</comment>
<feature type="binding site" evidence="1">
    <location>
        <position position="87"/>
    </location>
    <ligand>
        <name>Mg(2+)</name>
        <dbReference type="ChEBI" id="CHEBI:18420"/>
        <label>3</label>
    </ligand>
</feature>
<dbReference type="EMBL" id="VFOQ01000001">
    <property type="protein sequence ID" value="TQL61190.1"/>
    <property type="molecule type" value="Genomic_DNA"/>
</dbReference>
<comment type="pathway">
    <text evidence="1">Cofactor biosynthesis; thiamine diphosphate biosynthesis; thiamine diphosphate from thiamine phosphate: step 1/1.</text>
</comment>
<dbReference type="SUPFAM" id="SSF56042">
    <property type="entry name" value="PurM C-terminal domain-like"/>
    <property type="match status" value="1"/>
</dbReference>
<dbReference type="HAMAP" id="MF_02128">
    <property type="entry name" value="TMP_kinase"/>
    <property type="match status" value="1"/>
</dbReference>
<dbReference type="UniPathway" id="UPA00060">
    <property type="reaction ID" value="UER00142"/>
</dbReference>
<feature type="binding site" evidence="1">
    <location>
        <position position="225"/>
    </location>
    <ligand>
        <name>Mg(2+)</name>
        <dbReference type="ChEBI" id="CHEBI:18420"/>
        <label>3</label>
    </ligand>
</feature>
<keyword evidence="1" id="KW-0479">Metal-binding</keyword>
<evidence type="ECO:0000259" key="2">
    <source>
        <dbReference type="Pfam" id="PF00586"/>
    </source>
</evidence>
<feature type="binding site" evidence="1">
    <location>
        <position position="277"/>
    </location>
    <ligand>
        <name>substrate</name>
    </ligand>
</feature>
<comment type="caution">
    <text evidence="4">The sequence shown here is derived from an EMBL/GenBank/DDBJ whole genome shotgun (WGS) entry which is preliminary data.</text>
</comment>
<evidence type="ECO:0000259" key="3">
    <source>
        <dbReference type="Pfam" id="PF02769"/>
    </source>
</evidence>
<feature type="domain" description="PurM-like C-terminal" evidence="3">
    <location>
        <begin position="166"/>
        <end position="255"/>
    </location>
</feature>
<dbReference type="CDD" id="cd02194">
    <property type="entry name" value="ThiL"/>
    <property type="match status" value="1"/>
</dbReference>
<dbReference type="Proteomes" id="UP000319514">
    <property type="component" value="Unassembled WGS sequence"/>
</dbReference>
<dbReference type="PANTHER" id="PTHR30270:SF0">
    <property type="entry name" value="THIAMINE-MONOPHOSPHATE KINASE"/>
    <property type="match status" value="1"/>
</dbReference>
<feature type="binding site" evidence="1">
    <location>
        <position position="56"/>
    </location>
    <ligand>
        <name>Mg(2+)</name>
        <dbReference type="ChEBI" id="CHEBI:18420"/>
        <label>4</label>
    </ligand>
</feature>
<dbReference type="Gene3D" id="3.30.1330.10">
    <property type="entry name" value="PurM-like, N-terminal domain"/>
    <property type="match status" value="1"/>
</dbReference>
<dbReference type="NCBIfam" id="NF004351">
    <property type="entry name" value="PRK05731.1-4"/>
    <property type="match status" value="1"/>
</dbReference>
<dbReference type="PIRSF" id="PIRSF005303">
    <property type="entry name" value="Thiam_monoph_kin"/>
    <property type="match status" value="1"/>
</dbReference>
<dbReference type="InterPro" id="IPR010918">
    <property type="entry name" value="PurM-like_C_dom"/>
</dbReference>
<dbReference type="GO" id="GO:0005524">
    <property type="term" value="F:ATP binding"/>
    <property type="evidence" value="ECO:0007669"/>
    <property type="project" value="UniProtKB-UniRule"/>
</dbReference>
<comment type="function">
    <text evidence="1">Catalyzes the ATP-dependent phosphorylation of thiamine-monophosphate (TMP) to form thiamine-pyrophosphate (TPP), the active form of vitamin B1.</text>
</comment>
<evidence type="ECO:0000313" key="4">
    <source>
        <dbReference type="EMBL" id="TQL61190.1"/>
    </source>
</evidence>
<dbReference type="InterPro" id="IPR036676">
    <property type="entry name" value="PurM-like_C_sf"/>
</dbReference>
<evidence type="ECO:0000256" key="1">
    <source>
        <dbReference type="HAMAP-Rule" id="MF_02128"/>
    </source>
</evidence>
<feature type="binding site" evidence="1">
    <location>
        <position position="162"/>
    </location>
    <ligand>
        <name>ATP</name>
        <dbReference type="ChEBI" id="CHEBI:30616"/>
    </ligand>
</feature>
<feature type="domain" description="PurM-like N-terminal" evidence="2">
    <location>
        <begin position="40"/>
        <end position="152"/>
    </location>
</feature>
<dbReference type="Gene3D" id="3.90.650.10">
    <property type="entry name" value="PurM-like C-terminal domain"/>
    <property type="match status" value="1"/>
</dbReference>
<feature type="binding site" evidence="1">
    <location>
        <position position="135"/>
    </location>
    <ligand>
        <name>Mg(2+)</name>
        <dbReference type="ChEBI" id="CHEBI:18420"/>
        <label>1</label>
    </ligand>
</feature>
<comment type="caution">
    <text evidence="1">Lacks conserved residue(s) required for the propagation of feature annotation.</text>
</comment>